<comment type="caution">
    <text evidence="12">The sequence shown here is derived from an EMBL/GenBank/DDBJ whole genome shotgun (WGS) entry which is preliminary data.</text>
</comment>
<dbReference type="GO" id="GO:0003723">
    <property type="term" value="F:RNA binding"/>
    <property type="evidence" value="ECO:0007669"/>
    <property type="project" value="UniProtKB-KW"/>
</dbReference>
<dbReference type="AlphaFoldDB" id="A0A1F5S507"/>
<dbReference type="Pfam" id="PF01743">
    <property type="entry name" value="PolyA_pol"/>
    <property type="match status" value="1"/>
</dbReference>
<dbReference type="GO" id="GO:0008033">
    <property type="term" value="P:tRNA processing"/>
    <property type="evidence" value="ECO:0007669"/>
    <property type="project" value="UniProtKB-KW"/>
</dbReference>
<dbReference type="PANTHER" id="PTHR47545">
    <property type="entry name" value="MULTIFUNCTIONAL CCA PROTEIN"/>
    <property type="match status" value="1"/>
</dbReference>
<dbReference type="PANTHER" id="PTHR47545:SF1">
    <property type="entry name" value="MULTIFUNCTIONAL CCA PROTEIN"/>
    <property type="match status" value="1"/>
</dbReference>
<evidence type="ECO:0000256" key="9">
    <source>
        <dbReference type="RuleBase" id="RU003953"/>
    </source>
</evidence>
<evidence type="ECO:0000313" key="13">
    <source>
        <dbReference type="Proteomes" id="UP000178323"/>
    </source>
</evidence>
<evidence type="ECO:0000256" key="7">
    <source>
        <dbReference type="ARBA" id="ARBA00022842"/>
    </source>
</evidence>
<dbReference type="InterPro" id="IPR043519">
    <property type="entry name" value="NT_sf"/>
</dbReference>
<evidence type="ECO:0000256" key="1">
    <source>
        <dbReference type="ARBA" id="ARBA00022679"/>
    </source>
</evidence>
<evidence type="ECO:0000259" key="10">
    <source>
        <dbReference type="Pfam" id="PF01743"/>
    </source>
</evidence>
<evidence type="ECO:0000259" key="11">
    <source>
        <dbReference type="Pfam" id="PF01966"/>
    </source>
</evidence>
<dbReference type="InterPro" id="IPR002646">
    <property type="entry name" value="PolA_pol_head_dom"/>
</dbReference>
<evidence type="ECO:0000256" key="5">
    <source>
        <dbReference type="ARBA" id="ARBA00022741"/>
    </source>
</evidence>
<dbReference type="CDD" id="cd00077">
    <property type="entry name" value="HDc"/>
    <property type="match status" value="1"/>
</dbReference>
<dbReference type="STRING" id="1797985.A2Y83_02390"/>
<dbReference type="Gene3D" id="3.30.460.10">
    <property type="entry name" value="Beta Polymerase, domain 2"/>
    <property type="match status" value="1"/>
</dbReference>
<dbReference type="Gene3D" id="1.10.3090.10">
    <property type="entry name" value="cca-adding enzyme, domain 2"/>
    <property type="match status" value="1"/>
</dbReference>
<keyword evidence="1 9" id="KW-0808">Transferase</keyword>
<dbReference type="GO" id="GO:0016779">
    <property type="term" value="F:nucleotidyltransferase activity"/>
    <property type="evidence" value="ECO:0007669"/>
    <property type="project" value="UniProtKB-KW"/>
</dbReference>
<dbReference type="SUPFAM" id="SSF81891">
    <property type="entry name" value="Poly A polymerase C-terminal region-like"/>
    <property type="match status" value="2"/>
</dbReference>
<keyword evidence="8 9" id="KW-0694">RNA-binding</keyword>
<protein>
    <recommendedName>
        <fullName evidence="14">HD domain-containing protein</fullName>
    </recommendedName>
</protein>
<name>A0A1F5S507_9BACT</name>
<organism evidence="12 13">
    <name type="scientific">Candidatus Falkowbacteria bacterium RBG_13_39_14</name>
    <dbReference type="NCBI Taxonomy" id="1797985"/>
    <lineage>
        <taxon>Bacteria</taxon>
        <taxon>Candidatus Falkowiibacteriota</taxon>
    </lineage>
</organism>
<evidence type="ECO:0000256" key="2">
    <source>
        <dbReference type="ARBA" id="ARBA00022694"/>
    </source>
</evidence>
<keyword evidence="6" id="KW-0067">ATP-binding</keyword>
<dbReference type="EMBL" id="MFFS01000051">
    <property type="protein sequence ID" value="OGF21800.1"/>
    <property type="molecule type" value="Genomic_DNA"/>
</dbReference>
<proteinExistence type="inferred from homology"/>
<evidence type="ECO:0000256" key="6">
    <source>
        <dbReference type="ARBA" id="ARBA00022840"/>
    </source>
</evidence>
<evidence type="ECO:0000256" key="3">
    <source>
        <dbReference type="ARBA" id="ARBA00022695"/>
    </source>
</evidence>
<accession>A0A1F5S507</accession>
<evidence type="ECO:0000313" key="12">
    <source>
        <dbReference type="EMBL" id="OGF21800.1"/>
    </source>
</evidence>
<evidence type="ECO:0008006" key="14">
    <source>
        <dbReference type="Google" id="ProtNLM"/>
    </source>
</evidence>
<gene>
    <name evidence="12" type="ORF">A2Y83_02390</name>
</gene>
<dbReference type="Proteomes" id="UP000178323">
    <property type="component" value="Unassembled WGS sequence"/>
</dbReference>
<keyword evidence="5" id="KW-0547">Nucleotide-binding</keyword>
<dbReference type="InterPro" id="IPR006674">
    <property type="entry name" value="HD_domain"/>
</dbReference>
<dbReference type="Pfam" id="PF01966">
    <property type="entry name" value="HD"/>
    <property type="match status" value="1"/>
</dbReference>
<dbReference type="SUPFAM" id="SSF81301">
    <property type="entry name" value="Nucleotidyltransferase"/>
    <property type="match status" value="1"/>
</dbReference>
<evidence type="ECO:0000256" key="4">
    <source>
        <dbReference type="ARBA" id="ARBA00022723"/>
    </source>
</evidence>
<dbReference type="InterPro" id="IPR050124">
    <property type="entry name" value="tRNA_CCA-adding_enzyme"/>
</dbReference>
<keyword evidence="4" id="KW-0479">Metal-binding</keyword>
<sequence>MSYSKFGERSYYDQKEELFMDSWKDEIKDAIGKSSAELGIYNNEEVEKKIRDLRNEVLEMKEFSFVDGLKELKKDVGVFVVGGPVRDKVLGRKSKDIDLVVNRVDPVELIGYLKKYGKVVFDRNPNADLEKMNEADLRELVLNSYGVIKFKPEGSTMGELIDIAFPREDDHSNSNKDGIAGIKRDAEVAADPYLDISQDLARRDLTINAMAVDLVSGNIVDPFDGVEDLVKKEIRSVGDPRERILKEDLSRGFRAMRFCCVIDGKIEQNTLKAIKEIFKPAEKSVAEIYAGNSNLNEILEYEKEAREEFGIVEGNMPRCLQVFYDKELQKPRLAVSREVISKEIIKAIGSNPAKFLEMMDNAGATPVIFPELERLKGISQPREHHMEGDVYAHTKMLVGNLPKNASLRLKLAGLFHDLGKADSQGEKDGKITFYGHDKEGGKHIENIFKRLKLPKELKDDVKWLVENHMFPLSDNAGKIKASKLEKMFLENEDLGRDLIALSQVDALSSIPEDGEPRLENINILIDRIKEMKKHAGNKKDTGMSQIITGKDLIELGLKPGPQFKEILNEIRDAQLTGAIKSRGEGIEMVRGIVGV</sequence>
<reference evidence="12 13" key="1">
    <citation type="journal article" date="2016" name="Nat. Commun.">
        <title>Thousands of microbial genomes shed light on interconnected biogeochemical processes in an aquifer system.</title>
        <authorList>
            <person name="Anantharaman K."/>
            <person name="Brown C.T."/>
            <person name="Hug L.A."/>
            <person name="Sharon I."/>
            <person name="Castelle C.J."/>
            <person name="Probst A.J."/>
            <person name="Thomas B.C."/>
            <person name="Singh A."/>
            <person name="Wilkins M.J."/>
            <person name="Karaoz U."/>
            <person name="Brodie E.L."/>
            <person name="Williams K.H."/>
            <person name="Hubbard S.S."/>
            <person name="Banfield J.F."/>
        </authorList>
    </citation>
    <scope>NUCLEOTIDE SEQUENCE [LARGE SCALE GENOMIC DNA]</scope>
</reference>
<dbReference type="InterPro" id="IPR003607">
    <property type="entry name" value="HD/PDEase_dom"/>
</dbReference>
<dbReference type="GO" id="GO:0046872">
    <property type="term" value="F:metal ion binding"/>
    <property type="evidence" value="ECO:0007669"/>
    <property type="project" value="UniProtKB-KW"/>
</dbReference>
<comment type="similarity">
    <text evidence="9">Belongs to the tRNA nucleotidyltransferase/poly(A) polymerase family.</text>
</comment>
<keyword evidence="7" id="KW-0460">Magnesium</keyword>
<keyword evidence="3" id="KW-0548">Nucleotidyltransferase</keyword>
<feature type="domain" description="HD" evidence="11">
    <location>
        <begin position="395"/>
        <end position="482"/>
    </location>
</feature>
<dbReference type="GO" id="GO:0005524">
    <property type="term" value="F:ATP binding"/>
    <property type="evidence" value="ECO:0007669"/>
    <property type="project" value="UniProtKB-KW"/>
</dbReference>
<evidence type="ECO:0000256" key="8">
    <source>
        <dbReference type="ARBA" id="ARBA00022884"/>
    </source>
</evidence>
<feature type="domain" description="Poly A polymerase head" evidence="10">
    <location>
        <begin position="79"/>
        <end position="235"/>
    </location>
</feature>
<keyword evidence="2" id="KW-0819">tRNA processing</keyword>